<evidence type="ECO:0000256" key="2">
    <source>
        <dbReference type="SAM" id="Phobius"/>
    </source>
</evidence>
<keyword evidence="4" id="KW-1185">Reference proteome</keyword>
<feature type="compositionally biased region" description="Acidic residues" evidence="1">
    <location>
        <begin position="420"/>
        <end position="429"/>
    </location>
</feature>
<accession>A0A422N5L9</accession>
<sequence length="482" mass="54562">MSFMLLFDRGLSVREYVLARIEDCREPFHVWYQIALRTSKSAILTSVVIFVVALVVLLTVLGCIALSLMGTLAIRRYVLLHAPGNQLLPLTFNTMPYETELWRLHKLDTFVSRLAFEPETLPRQDDGRSVVARKEPTSAELPLSVAEQAASLKMSLIQQYVQNTLATSTLLIPTLVRREVFPPGGGVSIEALFQQRKPMFNARGVYDAKMQLVFMKEEVGRDVSLVLESSVLFSEDSDISQALSGLDVLLKTTTSLTFTTGEKETFLLMRLIKMSFRFAFFVPLWMYEKFIELLHRDFFPDVDTSTEVAVVVDVYNGFEPPLVLQPRLRAINFTLYQEVKSTLGRARLLRMHFFSRVHLAGLAYYFSTYTLTSFMCTTLVLFICFCAIAVGVALAAGALIVSFYVRSTRSSVDEGASPFDTEEEEEEEKDWVGEKQRLIPQIYPSPLLHAESFASSMQGSRRTSLFRAYEPNSPLTNEKKSK</sequence>
<dbReference type="OrthoDB" id="271666at2759"/>
<evidence type="ECO:0000256" key="1">
    <source>
        <dbReference type="SAM" id="MobiDB-lite"/>
    </source>
</evidence>
<feature type="transmembrane region" description="Helical" evidence="2">
    <location>
        <begin position="379"/>
        <end position="405"/>
    </location>
</feature>
<dbReference type="RefSeq" id="XP_029235928.1">
    <property type="nucleotide sequence ID" value="XM_029384238.1"/>
</dbReference>
<evidence type="ECO:0000313" key="4">
    <source>
        <dbReference type="Proteomes" id="UP000283634"/>
    </source>
</evidence>
<feature type="transmembrane region" description="Helical" evidence="2">
    <location>
        <begin position="348"/>
        <end position="367"/>
    </location>
</feature>
<dbReference type="EMBL" id="MKGL01000310">
    <property type="protein sequence ID" value="RNF00722.1"/>
    <property type="molecule type" value="Genomic_DNA"/>
</dbReference>
<dbReference type="GeneID" id="40331380"/>
<feature type="region of interest" description="Disordered" evidence="1">
    <location>
        <begin position="412"/>
        <end position="432"/>
    </location>
</feature>
<evidence type="ECO:0000313" key="3">
    <source>
        <dbReference type="EMBL" id="RNF00722.1"/>
    </source>
</evidence>
<protein>
    <recommendedName>
        <fullName evidence="5">Seipin</fullName>
    </recommendedName>
</protein>
<keyword evidence="2" id="KW-1133">Transmembrane helix</keyword>
<name>A0A422N5L9_TRYRA</name>
<reference evidence="3 4" key="1">
    <citation type="journal article" date="2018" name="BMC Genomics">
        <title>Genomic comparison of Trypanosoma conorhini and Trypanosoma rangeli to Trypanosoma cruzi strains of high and low virulence.</title>
        <authorList>
            <person name="Bradwell K.R."/>
            <person name="Koparde V.N."/>
            <person name="Matveyev A.V."/>
            <person name="Serrano M.G."/>
            <person name="Alves J.M."/>
            <person name="Parikh H."/>
            <person name="Huang B."/>
            <person name="Lee V."/>
            <person name="Espinosa-Alvarez O."/>
            <person name="Ortiz P.A."/>
            <person name="Costa-Martins A.G."/>
            <person name="Teixeira M.M."/>
            <person name="Buck G.A."/>
        </authorList>
    </citation>
    <scope>NUCLEOTIDE SEQUENCE [LARGE SCALE GENOMIC DNA]</scope>
    <source>
        <strain evidence="3 4">AM80</strain>
    </source>
</reference>
<keyword evidence="2" id="KW-0812">Transmembrane</keyword>
<keyword evidence="2" id="KW-0472">Membrane</keyword>
<proteinExistence type="predicted"/>
<organism evidence="3 4">
    <name type="scientific">Trypanosoma rangeli</name>
    <dbReference type="NCBI Taxonomy" id="5698"/>
    <lineage>
        <taxon>Eukaryota</taxon>
        <taxon>Discoba</taxon>
        <taxon>Euglenozoa</taxon>
        <taxon>Kinetoplastea</taxon>
        <taxon>Metakinetoplastina</taxon>
        <taxon>Trypanosomatida</taxon>
        <taxon>Trypanosomatidae</taxon>
        <taxon>Trypanosoma</taxon>
        <taxon>Herpetosoma</taxon>
    </lineage>
</organism>
<evidence type="ECO:0008006" key="5">
    <source>
        <dbReference type="Google" id="ProtNLM"/>
    </source>
</evidence>
<gene>
    <name evidence="3" type="ORF">TraAM80_07447</name>
</gene>
<dbReference type="OMA" id="QFADAKF"/>
<dbReference type="Proteomes" id="UP000283634">
    <property type="component" value="Unassembled WGS sequence"/>
</dbReference>
<dbReference type="VEuPathDB" id="TriTrypDB:TRSC58_05818"/>
<comment type="caution">
    <text evidence="3">The sequence shown here is derived from an EMBL/GenBank/DDBJ whole genome shotgun (WGS) entry which is preliminary data.</text>
</comment>
<feature type="transmembrane region" description="Helical" evidence="2">
    <location>
        <begin position="42"/>
        <end position="68"/>
    </location>
</feature>
<dbReference type="AlphaFoldDB" id="A0A422N5L9"/>